<feature type="chain" id="PRO_5040838522" description="Viral A-type inclusion protein" evidence="2">
    <location>
        <begin position="22"/>
        <end position="146"/>
    </location>
</feature>
<keyword evidence="2" id="KW-0732">Signal</keyword>
<keyword evidence="4" id="KW-1185">Reference proteome</keyword>
<evidence type="ECO:0000256" key="2">
    <source>
        <dbReference type="SAM" id="SignalP"/>
    </source>
</evidence>
<gene>
    <name evidence="3" type="ORF">ML462_11930</name>
</gene>
<organism evidence="3 4">
    <name type="scientific">Christiangramia lutea</name>
    <dbReference type="NCBI Taxonomy" id="1607951"/>
    <lineage>
        <taxon>Bacteria</taxon>
        <taxon>Pseudomonadati</taxon>
        <taxon>Bacteroidota</taxon>
        <taxon>Flavobacteriia</taxon>
        <taxon>Flavobacteriales</taxon>
        <taxon>Flavobacteriaceae</taxon>
        <taxon>Christiangramia</taxon>
    </lineage>
</organism>
<dbReference type="Proteomes" id="UP001139226">
    <property type="component" value="Unassembled WGS sequence"/>
</dbReference>
<feature type="signal peptide" evidence="2">
    <location>
        <begin position="1"/>
        <end position="21"/>
    </location>
</feature>
<dbReference type="EMBL" id="JAKVTV010000003">
    <property type="protein sequence ID" value="MCH4823881.1"/>
    <property type="molecule type" value="Genomic_DNA"/>
</dbReference>
<keyword evidence="1" id="KW-0175">Coiled coil</keyword>
<evidence type="ECO:0008006" key="5">
    <source>
        <dbReference type="Google" id="ProtNLM"/>
    </source>
</evidence>
<comment type="caution">
    <text evidence="3">The sequence shown here is derived from an EMBL/GenBank/DDBJ whole genome shotgun (WGS) entry which is preliminary data.</text>
</comment>
<sequence length="146" mass="16844">MFFNKFKAFFLLTALTMVSCAEDTSEKRAEYDQLFNEVLEVHDEVMPKMGEISSLSQQLSKMADTSETPEPYLDARAHLKEADSLMMTWMRSFSDEFVKNKSALKKMNNQQLQEQIEALEEEREDVEAMKEAINSSLENARAVTQQ</sequence>
<reference evidence="3" key="1">
    <citation type="submission" date="2022-03" db="EMBL/GenBank/DDBJ databases">
        <title>Gramella crocea sp. nov., isolated from activated sludge of a seafood processing plant.</title>
        <authorList>
            <person name="Zhang X."/>
        </authorList>
    </citation>
    <scope>NUCLEOTIDE SEQUENCE</scope>
    <source>
        <strain evidence="3">YJ019</strain>
    </source>
</reference>
<feature type="coiled-coil region" evidence="1">
    <location>
        <begin position="102"/>
        <end position="139"/>
    </location>
</feature>
<evidence type="ECO:0000313" key="4">
    <source>
        <dbReference type="Proteomes" id="UP001139226"/>
    </source>
</evidence>
<dbReference type="PROSITE" id="PS51257">
    <property type="entry name" value="PROKAR_LIPOPROTEIN"/>
    <property type="match status" value="1"/>
</dbReference>
<proteinExistence type="predicted"/>
<evidence type="ECO:0000313" key="3">
    <source>
        <dbReference type="EMBL" id="MCH4823881.1"/>
    </source>
</evidence>
<dbReference type="AlphaFoldDB" id="A0A9X1V560"/>
<dbReference type="RefSeq" id="WP_240714047.1">
    <property type="nucleotide sequence ID" value="NZ_JAKVTV010000003.1"/>
</dbReference>
<protein>
    <recommendedName>
        <fullName evidence="5">Viral A-type inclusion protein</fullName>
    </recommendedName>
</protein>
<accession>A0A9X1V560</accession>
<name>A0A9X1V560_9FLAO</name>
<evidence type="ECO:0000256" key="1">
    <source>
        <dbReference type="SAM" id="Coils"/>
    </source>
</evidence>